<dbReference type="EMBL" id="JARPZN010000002">
    <property type="protein sequence ID" value="MDT2689601.1"/>
    <property type="molecule type" value="Genomic_DNA"/>
</dbReference>
<proteinExistence type="predicted"/>
<organism evidence="1 2">
    <name type="scientific">Enterococcus gallinarum</name>
    <dbReference type="NCBI Taxonomy" id="1353"/>
    <lineage>
        <taxon>Bacteria</taxon>
        <taxon>Bacillati</taxon>
        <taxon>Bacillota</taxon>
        <taxon>Bacilli</taxon>
        <taxon>Lactobacillales</taxon>
        <taxon>Enterococcaceae</taxon>
        <taxon>Enterococcus</taxon>
    </lineage>
</organism>
<comment type="caution">
    <text evidence="1">The sequence shown here is derived from an EMBL/GenBank/DDBJ whole genome shotgun (WGS) entry which is preliminary data.</text>
</comment>
<protein>
    <submittedName>
        <fullName evidence="1">Uncharacterized protein</fullName>
    </submittedName>
</protein>
<dbReference type="AlphaFoldDB" id="A0AAE4KWW5"/>
<reference evidence="1" key="1">
    <citation type="submission" date="2023-03" db="EMBL/GenBank/DDBJ databases">
        <authorList>
            <person name="Shen W."/>
            <person name="Cai J."/>
        </authorList>
    </citation>
    <scope>NUCLEOTIDE SEQUENCE</scope>
    <source>
        <strain evidence="1">K69-2</strain>
    </source>
</reference>
<evidence type="ECO:0000313" key="2">
    <source>
        <dbReference type="Proteomes" id="UP001183682"/>
    </source>
</evidence>
<accession>A0AAE4KWW5</accession>
<sequence length="74" mass="8359">MKGRKIVDNILWVSPSRDGIRIASGITKGFEEGLKIPNPKIEVNISKPINEPPKNPYEFVGRIDGTPLTQFRKR</sequence>
<dbReference type="Proteomes" id="UP001183682">
    <property type="component" value="Unassembled WGS sequence"/>
</dbReference>
<gene>
    <name evidence="1" type="ORF">P7E30_05155</name>
</gene>
<evidence type="ECO:0000313" key="1">
    <source>
        <dbReference type="EMBL" id="MDT2689601.1"/>
    </source>
</evidence>
<name>A0AAE4KWW5_ENTGA</name>
<dbReference type="RefSeq" id="WP_311809758.1">
    <property type="nucleotide sequence ID" value="NZ_JARPZN010000002.1"/>
</dbReference>